<feature type="signal peptide" evidence="1">
    <location>
        <begin position="1"/>
        <end position="17"/>
    </location>
</feature>
<keyword evidence="1" id="KW-0732">Signal</keyword>
<sequence>MRSLIILLLVAPAFVQAEEIKPYQAQEIQPYQAQRVPQQRSDQGVQPFVAQEVKPYQAQTVKPVTKEELARARMQIEQEAKRIARTRGAATTPEQLYWQQQMMHRQMEATNPDITYHGR</sequence>
<evidence type="ECO:0000313" key="3">
    <source>
        <dbReference type="Proteomes" id="UP000824988"/>
    </source>
</evidence>
<evidence type="ECO:0000313" key="2">
    <source>
        <dbReference type="EMBL" id="BBL72103.1"/>
    </source>
</evidence>
<evidence type="ECO:0000256" key="1">
    <source>
        <dbReference type="SAM" id="SignalP"/>
    </source>
</evidence>
<name>A0A8D5AI35_9GAMM</name>
<gene>
    <name evidence="2" type="ORF">MoryE10_27090</name>
</gene>
<protein>
    <recommendedName>
        <fullName evidence="4">DUF4148 domain-containing protein</fullName>
    </recommendedName>
</protein>
<reference evidence="2" key="1">
    <citation type="submission" date="2019-06" db="EMBL/GenBank/DDBJ databases">
        <title>Complete genome sequence of Methylogaea oryzae strain JCM16910.</title>
        <authorList>
            <person name="Asakawa S."/>
        </authorList>
    </citation>
    <scope>NUCLEOTIDE SEQUENCE</scope>
    <source>
        <strain evidence="2">E10</strain>
    </source>
</reference>
<feature type="chain" id="PRO_5034400314" description="DUF4148 domain-containing protein" evidence="1">
    <location>
        <begin position="18"/>
        <end position="119"/>
    </location>
</feature>
<dbReference type="KEGG" id="moz:MoryE10_27090"/>
<keyword evidence="3" id="KW-1185">Reference proteome</keyword>
<organism evidence="2 3">
    <name type="scientific">Methylogaea oryzae</name>
    <dbReference type="NCBI Taxonomy" id="1295382"/>
    <lineage>
        <taxon>Bacteria</taxon>
        <taxon>Pseudomonadati</taxon>
        <taxon>Pseudomonadota</taxon>
        <taxon>Gammaproteobacteria</taxon>
        <taxon>Methylococcales</taxon>
        <taxon>Methylococcaceae</taxon>
        <taxon>Methylogaea</taxon>
    </lineage>
</organism>
<dbReference type="Proteomes" id="UP000824988">
    <property type="component" value="Chromosome"/>
</dbReference>
<accession>A0A8D5AI35</accession>
<evidence type="ECO:0008006" key="4">
    <source>
        <dbReference type="Google" id="ProtNLM"/>
    </source>
</evidence>
<dbReference type="EMBL" id="AP019782">
    <property type="protein sequence ID" value="BBL72103.1"/>
    <property type="molecule type" value="Genomic_DNA"/>
</dbReference>
<dbReference type="AlphaFoldDB" id="A0A8D5AI35"/>
<dbReference type="RefSeq" id="WP_054772994.1">
    <property type="nucleotide sequence ID" value="NZ_AP019782.1"/>
</dbReference>
<proteinExistence type="predicted"/>